<dbReference type="AlphaFoldDB" id="A0A7J7IYQ1"/>
<keyword evidence="3" id="KW-1185">Reference proteome</keyword>
<gene>
    <name evidence="2" type="ORF">EB796_023141</name>
</gene>
<evidence type="ECO:0000259" key="1">
    <source>
        <dbReference type="Pfam" id="PF12697"/>
    </source>
</evidence>
<dbReference type="SUPFAM" id="SSF53474">
    <property type="entry name" value="alpha/beta-Hydrolases"/>
    <property type="match status" value="1"/>
</dbReference>
<dbReference type="InterPro" id="IPR029058">
    <property type="entry name" value="AB_hydrolase_fold"/>
</dbReference>
<evidence type="ECO:0000313" key="3">
    <source>
        <dbReference type="Proteomes" id="UP000593567"/>
    </source>
</evidence>
<protein>
    <submittedName>
        <fullName evidence="2">BPHL</fullName>
    </submittedName>
</protein>
<reference evidence="2" key="1">
    <citation type="submission" date="2020-06" db="EMBL/GenBank/DDBJ databases">
        <title>Draft genome of Bugula neritina, a colonial animal packing powerful symbionts and potential medicines.</title>
        <authorList>
            <person name="Rayko M."/>
        </authorList>
    </citation>
    <scope>NUCLEOTIDE SEQUENCE [LARGE SCALE GENOMIC DNA]</scope>
    <source>
        <strain evidence="2">Kwan_BN1</strain>
    </source>
</reference>
<dbReference type="Gene3D" id="3.40.50.1820">
    <property type="entry name" value="alpha/beta hydrolase"/>
    <property type="match status" value="1"/>
</dbReference>
<dbReference type="PANTHER" id="PTHR46331">
    <property type="entry name" value="VALACYCLOVIR HYDROLASE"/>
    <property type="match status" value="1"/>
</dbReference>
<sequence length="293" mass="33331">MLLKLCQRPLTSRISSLKHWSVYYSSIMMNSSVTNSISSFETSIDGDKIHYQSAGNGPHHLLLLPGALGSATTDFLPQLSKLNGDIFTIHCWDPPGYGKSRPPNRSWPDKFFNRDATSAANLIRNLDVGNMSLVGWSDGGITALVMAVLYPHLINKMVLFGCNSYITETDVKYIEDIRDVDKWSPRMRAPMEDVYGKEHFKELWNGWIDAYSSYLTNHDGDIVKERVKEIQHPTLIIHGQKDALVPQEHPDYLHSQIANSRLINWPEAKHNLHLKYADEFNELITEFLTKDSS</sequence>
<comment type="caution">
    <text evidence="2">The sequence shown here is derived from an EMBL/GenBank/DDBJ whole genome shotgun (WGS) entry which is preliminary data.</text>
</comment>
<dbReference type="Pfam" id="PF12697">
    <property type="entry name" value="Abhydrolase_6"/>
    <property type="match status" value="1"/>
</dbReference>
<feature type="domain" description="AB hydrolase-1" evidence="1">
    <location>
        <begin position="61"/>
        <end position="282"/>
    </location>
</feature>
<dbReference type="OrthoDB" id="10028263at2759"/>
<proteinExistence type="predicted"/>
<dbReference type="EMBL" id="VXIV02003294">
    <property type="protein sequence ID" value="KAF6018561.1"/>
    <property type="molecule type" value="Genomic_DNA"/>
</dbReference>
<dbReference type="InterPro" id="IPR000073">
    <property type="entry name" value="AB_hydrolase_1"/>
</dbReference>
<accession>A0A7J7IYQ1</accession>
<name>A0A7J7IYQ1_BUGNE</name>
<evidence type="ECO:0000313" key="2">
    <source>
        <dbReference type="EMBL" id="KAF6018561.1"/>
    </source>
</evidence>
<dbReference type="GO" id="GO:0017171">
    <property type="term" value="F:serine hydrolase activity"/>
    <property type="evidence" value="ECO:0007669"/>
    <property type="project" value="TreeGrafter"/>
</dbReference>
<dbReference type="Proteomes" id="UP000593567">
    <property type="component" value="Unassembled WGS sequence"/>
</dbReference>
<dbReference type="PANTHER" id="PTHR46331:SF2">
    <property type="entry name" value="VALACYCLOVIR HYDROLASE"/>
    <property type="match status" value="1"/>
</dbReference>
<organism evidence="2 3">
    <name type="scientific">Bugula neritina</name>
    <name type="common">Brown bryozoan</name>
    <name type="synonym">Sertularia neritina</name>
    <dbReference type="NCBI Taxonomy" id="10212"/>
    <lineage>
        <taxon>Eukaryota</taxon>
        <taxon>Metazoa</taxon>
        <taxon>Spiralia</taxon>
        <taxon>Lophotrochozoa</taxon>
        <taxon>Bryozoa</taxon>
        <taxon>Gymnolaemata</taxon>
        <taxon>Cheilostomatida</taxon>
        <taxon>Flustrina</taxon>
        <taxon>Buguloidea</taxon>
        <taxon>Bugulidae</taxon>
        <taxon>Bugula</taxon>
    </lineage>
</organism>